<comment type="similarity">
    <text evidence="1">Belongs to the peptidase C40 family.</text>
</comment>
<protein>
    <submittedName>
        <fullName evidence="8">NlpC/P60 family protein</fullName>
    </submittedName>
</protein>
<evidence type="ECO:0000256" key="2">
    <source>
        <dbReference type="ARBA" id="ARBA00022670"/>
    </source>
</evidence>
<dbReference type="EMBL" id="CP119391">
    <property type="protein sequence ID" value="WNK21592.1"/>
    <property type="molecule type" value="Genomic_DNA"/>
</dbReference>
<name>A0ABY9Z3I0_9GAMM</name>
<accession>A0ABY9Z3I0</accession>
<keyword evidence="4" id="KW-0378">Hydrolase</keyword>
<dbReference type="InterPro" id="IPR000064">
    <property type="entry name" value="NLP_P60_dom"/>
</dbReference>
<sequence>MLAGCAGTPSASSTEPPDDYFAMSLPDVGQAGEAMMSPVEGSAGQLPQQQSSPPRVIRRALMEQHDSWSGTPYRLGGTTQSGVDCSALVQNVYRDTFDISLPRTTRGLVNKGHAIKRRNLRAGDLVFFRPPGSRHVGIYVGDGYFLHASTSRGVIMSELDNTYWQRYYWQSRRTLEGPQMAQLSRVL</sequence>
<dbReference type="PROSITE" id="PS51935">
    <property type="entry name" value="NLPC_P60"/>
    <property type="match status" value="1"/>
</dbReference>
<evidence type="ECO:0000259" key="7">
    <source>
        <dbReference type="PROSITE" id="PS51935"/>
    </source>
</evidence>
<dbReference type="InterPro" id="IPR052062">
    <property type="entry name" value="Murein_DD/LD_carboxypeptidase"/>
</dbReference>
<dbReference type="SUPFAM" id="SSF54001">
    <property type="entry name" value="Cysteine proteinases"/>
    <property type="match status" value="1"/>
</dbReference>
<feature type="domain" description="NlpC/P60" evidence="7">
    <location>
        <begin position="55"/>
        <end position="175"/>
    </location>
</feature>
<evidence type="ECO:0000313" key="9">
    <source>
        <dbReference type="Proteomes" id="UP001301869"/>
    </source>
</evidence>
<dbReference type="PANTHER" id="PTHR47360:SF1">
    <property type="entry name" value="ENDOPEPTIDASE NLPC-RELATED"/>
    <property type="match status" value="1"/>
</dbReference>
<keyword evidence="5" id="KW-0788">Thiol protease</keyword>
<evidence type="ECO:0000256" key="1">
    <source>
        <dbReference type="ARBA" id="ARBA00007074"/>
    </source>
</evidence>
<keyword evidence="2" id="KW-0645">Protease</keyword>
<evidence type="ECO:0000256" key="4">
    <source>
        <dbReference type="ARBA" id="ARBA00022801"/>
    </source>
</evidence>
<feature type="region of interest" description="Disordered" evidence="6">
    <location>
        <begin position="1"/>
        <end position="25"/>
    </location>
</feature>
<gene>
    <name evidence="8" type="ORF">P1P91_11170</name>
</gene>
<evidence type="ECO:0000256" key="5">
    <source>
        <dbReference type="ARBA" id="ARBA00022807"/>
    </source>
</evidence>
<dbReference type="Gene3D" id="3.90.1720.10">
    <property type="entry name" value="endopeptidase domain like (from Nostoc punctiforme)"/>
    <property type="match status" value="1"/>
</dbReference>
<organism evidence="8 9">
    <name type="scientific">Halomonas piscis</name>
    <dbReference type="NCBI Taxonomy" id="3031727"/>
    <lineage>
        <taxon>Bacteria</taxon>
        <taxon>Pseudomonadati</taxon>
        <taxon>Pseudomonadota</taxon>
        <taxon>Gammaproteobacteria</taxon>
        <taxon>Oceanospirillales</taxon>
        <taxon>Halomonadaceae</taxon>
        <taxon>Halomonas</taxon>
    </lineage>
</organism>
<dbReference type="InterPro" id="IPR038765">
    <property type="entry name" value="Papain-like_cys_pep_sf"/>
</dbReference>
<evidence type="ECO:0000256" key="3">
    <source>
        <dbReference type="ARBA" id="ARBA00022729"/>
    </source>
</evidence>
<reference evidence="8 9" key="1">
    <citation type="submission" date="2023-03" db="EMBL/GenBank/DDBJ databases">
        <title>Halomonas sp. nov., isolated from Korean tranditional fermented seafood 'Jeotgal'.</title>
        <authorList>
            <person name="Kim B."/>
            <person name="Shin N.-R."/>
        </authorList>
    </citation>
    <scope>NUCLEOTIDE SEQUENCE [LARGE SCALE GENOMIC DNA]</scope>
    <source>
        <strain evidence="8 9">SG2L-4</strain>
    </source>
</reference>
<dbReference type="Proteomes" id="UP001301869">
    <property type="component" value="Chromosome"/>
</dbReference>
<keyword evidence="3" id="KW-0732">Signal</keyword>
<evidence type="ECO:0000313" key="8">
    <source>
        <dbReference type="EMBL" id="WNK21592.1"/>
    </source>
</evidence>
<dbReference type="PANTHER" id="PTHR47360">
    <property type="entry name" value="MUREIN DD-ENDOPEPTIDASE MEPS/MUREIN LD-CARBOXYPEPTIDASE"/>
    <property type="match status" value="1"/>
</dbReference>
<proteinExistence type="inferred from homology"/>
<keyword evidence="9" id="KW-1185">Reference proteome</keyword>
<dbReference type="Pfam" id="PF00877">
    <property type="entry name" value="NLPC_P60"/>
    <property type="match status" value="1"/>
</dbReference>
<evidence type="ECO:0000256" key="6">
    <source>
        <dbReference type="SAM" id="MobiDB-lite"/>
    </source>
</evidence>